<dbReference type="EMBL" id="QNUK01000281">
    <property type="protein sequence ID" value="KAF5896309.1"/>
    <property type="molecule type" value="Genomic_DNA"/>
</dbReference>
<organism evidence="1 2">
    <name type="scientific">Clarias magur</name>
    <name type="common">Asian catfish</name>
    <name type="synonym">Macropteronotus magur</name>
    <dbReference type="NCBI Taxonomy" id="1594786"/>
    <lineage>
        <taxon>Eukaryota</taxon>
        <taxon>Metazoa</taxon>
        <taxon>Chordata</taxon>
        <taxon>Craniata</taxon>
        <taxon>Vertebrata</taxon>
        <taxon>Euteleostomi</taxon>
        <taxon>Actinopterygii</taxon>
        <taxon>Neopterygii</taxon>
        <taxon>Teleostei</taxon>
        <taxon>Ostariophysi</taxon>
        <taxon>Siluriformes</taxon>
        <taxon>Clariidae</taxon>
        <taxon>Clarias</taxon>
    </lineage>
</organism>
<gene>
    <name evidence="1" type="primary">gltp</name>
    <name evidence="1" type="ORF">DAT39_013981</name>
</gene>
<dbReference type="Proteomes" id="UP000727407">
    <property type="component" value="Unassembled WGS sequence"/>
</dbReference>
<protein>
    <submittedName>
        <fullName evidence="1">Glycolipid transfer protein</fullName>
    </submittedName>
</protein>
<proteinExistence type="predicted"/>
<evidence type="ECO:0000313" key="2">
    <source>
        <dbReference type="Proteomes" id="UP000727407"/>
    </source>
</evidence>
<feature type="non-terminal residue" evidence="1">
    <location>
        <position position="1"/>
    </location>
</feature>
<accession>A0A8J4WY29</accession>
<name>A0A8J4WY29_CLAMG</name>
<evidence type="ECO:0000313" key="1">
    <source>
        <dbReference type="EMBL" id="KAF5896309.1"/>
    </source>
</evidence>
<sequence>MTFACASTASDLLFSALHLRVKGIPASHLEQREQQRRKATNDTHLERQYESVTHLPPALDCDLKLHLVSVEASSHGNIQELYIPGAQRHT</sequence>
<comment type="caution">
    <text evidence="1">The sequence shown here is derived from an EMBL/GenBank/DDBJ whole genome shotgun (WGS) entry which is preliminary data.</text>
</comment>
<dbReference type="AlphaFoldDB" id="A0A8J4WY29"/>
<reference evidence="1" key="1">
    <citation type="submission" date="2020-07" db="EMBL/GenBank/DDBJ databases">
        <title>Clarias magur genome sequencing, assembly and annotation.</title>
        <authorList>
            <person name="Kushwaha B."/>
            <person name="Kumar R."/>
            <person name="Das P."/>
            <person name="Joshi C.G."/>
            <person name="Kumar D."/>
            <person name="Nagpure N.S."/>
            <person name="Pandey M."/>
            <person name="Agarwal S."/>
            <person name="Srivastava S."/>
            <person name="Singh M."/>
            <person name="Sahoo L."/>
            <person name="Jayasankar P."/>
            <person name="Meher P.K."/>
            <person name="Koringa P.G."/>
            <person name="Iquebal M.A."/>
            <person name="Das S.P."/>
            <person name="Bit A."/>
            <person name="Patnaik S."/>
            <person name="Patel N."/>
            <person name="Shah T.M."/>
            <person name="Hinsu A."/>
            <person name="Jena J.K."/>
        </authorList>
    </citation>
    <scope>NUCLEOTIDE SEQUENCE</scope>
    <source>
        <strain evidence="1">CIFAMagur01</strain>
        <tissue evidence="1">Testis</tissue>
    </source>
</reference>
<keyword evidence="2" id="KW-1185">Reference proteome</keyword>